<dbReference type="InterPro" id="IPR050951">
    <property type="entry name" value="Retrovirus_Pol_polyprotein"/>
</dbReference>
<dbReference type="InterPro" id="IPR001584">
    <property type="entry name" value="Integrase_cat-core"/>
</dbReference>
<dbReference type="Proteomes" id="UP000797356">
    <property type="component" value="Chromosome 16"/>
</dbReference>
<dbReference type="Pfam" id="PF00665">
    <property type="entry name" value="rve"/>
    <property type="match status" value="1"/>
</dbReference>
<dbReference type="InterPro" id="IPR036397">
    <property type="entry name" value="RNaseH_sf"/>
</dbReference>
<evidence type="ECO:0000259" key="1">
    <source>
        <dbReference type="PROSITE" id="PS50994"/>
    </source>
</evidence>
<dbReference type="PANTHER" id="PTHR37984:SF5">
    <property type="entry name" value="PROTEIN NYNRIN-LIKE"/>
    <property type="match status" value="1"/>
</dbReference>
<accession>A0A8K0ND61</accession>
<dbReference type="PROSITE" id="PS50994">
    <property type="entry name" value="INTEGRASE"/>
    <property type="match status" value="1"/>
</dbReference>
<dbReference type="PANTHER" id="PTHR37984">
    <property type="entry name" value="PROTEIN CBG26694"/>
    <property type="match status" value="1"/>
</dbReference>
<reference evidence="2" key="2">
    <citation type="submission" date="2019-07" db="EMBL/GenBank/DDBJ databases">
        <authorList>
            <person name="Yang Y."/>
            <person name="Bocs S."/>
            <person name="Baudouin L."/>
        </authorList>
    </citation>
    <scope>NUCLEOTIDE SEQUENCE</scope>
    <source>
        <tissue evidence="2">Spear leaf of Hainan Tall coconut</tissue>
    </source>
</reference>
<dbReference type="GO" id="GO:0015074">
    <property type="term" value="P:DNA integration"/>
    <property type="evidence" value="ECO:0007669"/>
    <property type="project" value="InterPro"/>
</dbReference>
<dbReference type="Gene3D" id="3.30.420.10">
    <property type="entry name" value="Ribonuclease H-like superfamily/Ribonuclease H"/>
    <property type="match status" value="1"/>
</dbReference>
<protein>
    <submittedName>
        <fullName evidence="2">Rve domain-containing protein</fullName>
    </submittedName>
</protein>
<feature type="domain" description="Integrase catalytic" evidence="1">
    <location>
        <begin position="31"/>
        <end position="140"/>
    </location>
</feature>
<evidence type="ECO:0000313" key="2">
    <source>
        <dbReference type="EMBL" id="KAG1370970.1"/>
    </source>
</evidence>
<keyword evidence="3" id="KW-1185">Reference proteome</keyword>
<sequence>MHDNYVDYVRRCNRCQRNANVQRQSATELAPLSAPWSFAQWRMDILGSFPMASGQQKFLLVTIDYFTKWVKAEPLTKITEAKVQDFIWKSVICRFGLPQTIIIDNGRQFAGVRFVKFCEGLNIFHHFTSVAHSQAMGKLK</sequence>
<organism evidence="2 3">
    <name type="scientific">Cocos nucifera</name>
    <name type="common">Coconut palm</name>
    <dbReference type="NCBI Taxonomy" id="13894"/>
    <lineage>
        <taxon>Eukaryota</taxon>
        <taxon>Viridiplantae</taxon>
        <taxon>Streptophyta</taxon>
        <taxon>Embryophyta</taxon>
        <taxon>Tracheophyta</taxon>
        <taxon>Spermatophyta</taxon>
        <taxon>Magnoliopsida</taxon>
        <taxon>Liliopsida</taxon>
        <taxon>Arecaceae</taxon>
        <taxon>Arecoideae</taxon>
        <taxon>Cocoseae</taxon>
        <taxon>Attaleinae</taxon>
        <taxon>Cocos</taxon>
    </lineage>
</organism>
<name>A0A8K0ND61_COCNU</name>
<dbReference type="AlphaFoldDB" id="A0A8K0ND61"/>
<reference evidence="2" key="1">
    <citation type="journal article" date="2017" name="Gigascience">
        <title>The genome draft of coconut (Cocos nucifera).</title>
        <authorList>
            <person name="Xiao Y."/>
            <person name="Xu P."/>
            <person name="Fan H."/>
            <person name="Baudouin L."/>
            <person name="Xia W."/>
            <person name="Bocs S."/>
            <person name="Xu J."/>
            <person name="Li Q."/>
            <person name="Guo A."/>
            <person name="Zhou L."/>
            <person name="Li J."/>
            <person name="Wu Y."/>
            <person name="Ma Z."/>
            <person name="Armero A."/>
            <person name="Issali A.E."/>
            <person name="Liu N."/>
            <person name="Peng M."/>
            <person name="Yang Y."/>
        </authorList>
    </citation>
    <scope>NUCLEOTIDE SEQUENCE</scope>
    <source>
        <tissue evidence="2">Spear leaf of Hainan Tall coconut</tissue>
    </source>
</reference>
<gene>
    <name evidence="2" type="ORF">COCNU_16G000640</name>
</gene>
<comment type="caution">
    <text evidence="2">The sequence shown here is derived from an EMBL/GenBank/DDBJ whole genome shotgun (WGS) entry which is preliminary data.</text>
</comment>
<dbReference type="GO" id="GO:0003676">
    <property type="term" value="F:nucleic acid binding"/>
    <property type="evidence" value="ECO:0007669"/>
    <property type="project" value="InterPro"/>
</dbReference>
<dbReference type="InterPro" id="IPR012337">
    <property type="entry name" value="RNaseH-like_sf"/>
</dbReference>
<dbReference type="OrthoDB" id="766054at2759"/>
<dbReference type="SUPFAM" id="SSF53098">
    <property type="entry name" value="Ribonuclease H-like"/>
    <property type="match status" value="1"/>
</dbReference>
<evidence type="ECO:0000313" key="3">
    <source>
        <dbReference type="Proteomes" id="UP000797356"/>
    </source>
</evidence>
<proteinExistence type="predicted"/>
<dbReference type="EMBL" id="CM017887">
    <property type="protein sequence ID" value="KAG1370970.1"/>
    <property type="molecule type" value="Genomic_DNA"/>
</dbReference>